<dbReference type="SUPFAM" id="SSF46785">
    <property type="entry name" value="Winged helix' DNA-binding domain"/>
    <property type="match status" value="1"/>
</dbReference>
<name>A0A1I4I2G6_9FIRM</name>
<protein>
    <submittedName>
        <fullName evidence="6">DNA-binding transcriptional regulator LsrR, DeoR family</fullName>
    </submittedName>
</protein>
<keyword evidence="3 6" id="KW-0238">DNA-binding</keyword>
<dbReference type="EMBL" id="FOTS01000006">
    <property type="protein sequence ID" value="SFL48277.1"/>
    <property type="molecule type" value="Genomic_DNA"/>
</dbReference>
<evidence type="ECO:0000313" key="6">
    <source>
        <dbReference type="EMBL" id="SFL48277.1"/>
    </source>
</evidence>
<evidence type="ECO:0000256" key="4">
    <source>
        <dbReference type="ARBA" id="ARBA00023163"/>
    </source>
</evidence>
<reference evidence="7" key="1">
    <citation type="submission" date="2016-10" db="EMBL/GenBank/DDBJ databases">
        <authorList>
            <person name="Varghese N."/>
            <person name="Submissions S."/>
        </authorList>
    </citation>
    <scope>NUCLEOTIDE SEQUENCE [LARGE SCALE GENOMIC DNA]</scope>
    <source>
        <strain evidence="7">DSM 13327</strain>
    </source>
</reference>
<dbReference type="Proteomes" id="UP000199520">
    <property type="component" value="Unassembled WGS sequence"/>
</dbReference>
<accession>A0A1I4I2G6</accession>
<gene>
    <name evidence="6" type="ORF">SAMN04490355_100643</name>
</gene>
<dbReference type="InterPro" id="IPR036390">
    <property type="entry name" value="WH_DNA-bd_sf"/>
</dbReference>
<keyword evidence="2" id="KW-0805">Transcription regulation</keyword>
<dbReference type="InterPro" id="IPR051054">
    <property type="entry name" value="SorC_transcr_regulators"/>
</dbReference>
<dbReference type="RefSeq" id="WP_090933321.1">
    <property type="nucleotide sequence ID" value="NZ_FOTS01000006.1"/>
</dbReference>
<sequence length="315" mass="34045">MSIYDNETTFIAKIAWLYYVQGLTQDNIASKLGCSRPTITRHLAKAKELGIVEIKIADHFRTCFDTEYALKARFGLEEVIVIPSGNTLSENLKGVGKACADYLQRTLQDQDILGIAWGSSIYEVGKALQLKKDLDLTVIQLMGGLNSSEKINPEEIVKLIATQLRASGIWLNTPAIVSSAKIKKALLSDPGVSSVLEKAQSCTKSLFGLGEVSLDSSLIVSNGITNAEMEQLHELGAVGNILGQFFDSSGKLIHSFLEDRLIAAPLNTLQSIPIRIGVGSGGQYKVKAILGALHGGFINVLITDEETAQEILKIT</sequence>
<dbReference type="STRING" id="1123291.SAMN04490355_100643"/>
<dbReference type="InterPro" id="IPR007324">
    <property type="entry name" value="Sugar-bd_dom_put"/>
</dbReference>
<evidence type="ECO:0000313" key="7">
    <source>
        <dbReference type="Proteomes" id="UP000199520"/>
    </source>
</evidence>
<evidence type="ECO:0000259" key="5">
    <source>
        <dbReference type="Pfam" id="PF04198"/>
    </source>
</evidence>
<dbReference type="PANTHER" id="PTHR34294">
    <property type="entry name" value="TRANSCRIPTIONAL REGULATOR-RELATED"/>
    <property type="match status" value="1"/>
</dbReference>
<keyword evidence="4" id="KW-0804">Transcription</keyword>
<evidence type="ECO:0000256" key="2">
    <source>
        <dbReference type="ARBA" id="ARBA00023015"/>
    </source>
</evidence>
<dbReference type="GO" id="GO:0030246">
    <property type="term" value="F:carbohydrate binding"/>
    <property type="evidence" value="ECO:0007669"/>
    <property type="project" value="InterPro"/>
</dbReference>
<dbReference type="AlphaFoldDB" id="A0A1I4I2G6"/>
<dbReference type="GO" id="GO:0003677">
    <property type="term" value="F:DNA binding"/>
    <property type="evidence" value="ECO:0007669"/>
    <property type="project" value="UniProtKB-KW"/>
</dbReference>
<dbReference type="Pfam" id="PF04198">
    <property type="entry name" value="Sugar-bind"/>
    <property type="match status" value="1"/>
</dbReference>
<dbReference type="PANTHER" id="PTHR34294:SF1">
    <property type="entry name" value="TRANSCRIPTIONAL REGULATOR LSRR"/>
    <property type="match status" value="1"/>
</dbReference>
<evidence type="ECO:0000256" key="3">
    <source>
        <dbReference type="ARBA" id="ARBA00023125"/>
    </source>
</evidence>
<dbReference type="Gene3D" id="3.40.50.1360">
    <property type="match status" value="1"/>
</dbReference>
<feature type="domain" description="Sugar-binding" evidence="5">
    <location>
        <begin position="59"/>
        <end position="313"/>
    </location>
</feature>
<dbReference type="Gene3D" id="1.10.10.60">
    <property type="entry name" value="Homeodomain-like"/>
    <property type="match status" value="1"/>
</dbReference>
<dbReference type="InterPro" id="IPR037171">
    <property type="entry name" value="NagB/RpiA_transferase-like"/>
</dbReference>
<dbReference type="OrthoDB" id="58802at2"/>
<keyword evidence="7" id="KW-1185">Reference proteome</keyword>
<proteinExistence type="inferred from homology"/>
<comment type="similarity">
    <text evidence="1">Belongs to the SorC transcriptional regulatory family.</text>
</comment>
<organism evidence="6 7">
    <name type="scientific">Pelosinus propionicus DSM 13327</name>
    <dbReference type="NCBI Taxonomy" id="1123291"/>
    <lineage>
        <taxon>Bacteria</taxon>
        <taxon>Bacillati</taxon>
        <taxon>Bacillota</taxon>
        <taxon>Negativicutes</taxon>
        <taxon>Selenomonadales</taxon>
        <taxon>Sporomusaceae</taxon>
        <taxon>Pelosinus</taxon>
    </lineage>
</organism>
<evidence type="ECO:0000256" key="1">
    <source>
        <dbReference type="ARBA" id="ARBA00010466"/>
    </source>
</evidence>
<dbReference type="SUPFAM" id="SSF100950">
    <property type="entry name" value="NagB/RpiA/CoA transferase-like"/>
    <property type="match status" value="1"/>
</dbReference>